<feature type="compositionally biased region" description="Polar residues" evidence="1">
    <location>
        <begin position="76"/>
        <end position="89"/>
    </location>
</feature>
<sequence length="123" mass="14305">MESTARKNQTMRRWHRALLKVTPAKLLSGAVRNTWDGHATIPDPRKRRCYRHFYDPLAAILCVDRLFQPYADECPQEQQDQPRTANLRPTDSAFAAPSSYSEAARHWNGCRTTGFRNETHAYW</sequence>
<accession>A0A0J6XWU7</accession>
<name>A0A0J6XWU7_COCIT</name>
<dbReference type="Proteomes" id="UP000054565">
    <property type="component" value="Unassembled WGS sequence"/>
</dbReference>
<proteinExistence type="predicted"/>
<feature type="region of interest" description="Disordered" evidence="1">
    <location>
        <begin position="74"/>
        <end position="93"/>
    </location>
</feature>
<evidence type="ECO:0000256" key="1">
    <source>
        <dbReference type="SAM" id="MobiDB-lite"/>
    </source>
</evidence>
<reference evidence="3" key="1">
    <citation type="journal article" date="2010" name="Genome Res.">
        <title>Population genomic sequencing of Coccidioides fungi reveals recent hybridization and transposon control.</title>
        <authorList>
            <person name="Neafsey D.E."/>
            <person name="Barker B.M."/>
            <person name="Sharpton T.J."/>
            <person name="Stajich J.E."/>
            <person name="Park D.J."/>
            <person name="Whiston E."/>
            <person name="Hung C.-Y."/>
            <person name="McMahan C."/>
            <person name="White J."/>
            <person name="Sykes S."/>
            <person name="Heiman D."/>
            <person name="Young S."/>
            <person name="Zeng Q."/>
            <person name="Abouelleil A."/>
            <person name="Aftuck L."/>
            <person name="Bessette D."/>
            <person name="Brown A."/>
            <person name="FitzGerald M."/>
            <person name="Lui A."/>
            <person name="Macdonald J.P."/>
            <person name="Priest M."/>
            <person name="Orbach M.J."/>
            <person name="Galgiani J.N."/>
            <person name="Kirkland T.N."/>
            <person name="Cole G.T."/>
            <person name="Birren B.W."/>
            <person name="Henn M.R."/>
            <person name="Taylor J.W."/>
            <person name="Rounsley S.D."/>
        </authorList>
    </citation>
    <scope>NUCLEOTIDE SEQUENCE [LARGE SCALE GENOMIC DNA]</scope>
    <source>
        <strain evidence="3">RMSCC 2394</strain>
    </source>
</reference>
<gene>
    <name evidence="2" type="ORF">CIRG_00798</name>
</gene>
<dbReference type="AlphaFoldDB" id="A0A0J6XWU7"/>
<evidence type="ECO:0000313" key="2">
    <source>
        <dbReference type="EMBL" id="KMP00656.1"/>
    </source>
</evidence>
<evidence type="ECO:0000313" key="3">
    <source>
        <dbReference type="Proteomes" id="UP000054565"/>
    </source>
</evidence>
<organism evidence="2 3">
    <name type="scientific">Coccidioides immitis RMSCC 2394</name>
    <dbReference type="NCBI Taxonomy" id="404692"/>
    <lineage>
        <taxon>Eukaryota</taxon>
        <taxon>Fungi</taxon>
        <taxon>Dikarya</taxon>
        <taxon>Ascomycota</taxon>
        <taxon>Pezizomycotina</taxon>
        <taxon>Eurotiomycetes</taxon>
        <taxon>Eurotiomycetidae</taxon>
        <taxon>Onygenales</taxon>
        <taxon>Onygenaceae</taxon>
        <taxon>Coccidioides</taxon>
    </lineage>
</organism>
<protein>
    <submittedName>
        <fullName evidence="2">Uncharacterized protein</fullName>
    </submittedName>
</protein>
<dbReference type="EMBL" id="DS028093">
    <property type="protein sequence ID" value="KMP00656.1"/>
    <property type="molecule type" value="Genomic_DNA"/>
</dbReference>